<gene>
    <name evidence="2" type="ORF">Sjap_014582</name>
</gene>
<organism evidence="2 3">
    <name type="scientific">Stephania japonica</name>
    <dbReference type="NCBI Taxonomy" id="461633"/>
    <lineage>
        <taxon>Eukaryota</taxon>
        <taxon>Viridiplantae</taxon>
        <taxon>Streptophyta</taxon>
        <taxon>Embryophyta</taxon>
        <taxon>Tracheophyta</taxon>
        <taxon>Spermatophyta</taxon>
        <taxon>Magnoliopsida</taxon>
        <taxon>Ranunculales</taxon>
        <taxon>Menispermaceae</taxon>
        <taxon>Menispermoideae</taxon>
        <taxon>Cissampelideae</taxon>
        <taxon>Stephania</taxon>
    </lineage>
</organism>
<feature type="region of interest" description="Disordered" evidence="1">
    <location>
        <begin position="141"/>
        <end position="175"/>
    </location>
</feature>
<dbReference type="Gene3D" id="1.10.10.60">
    <property type="entry name" value="Homeodomain-like"/>
    <property type="match status" value="1"/>
</dbReference>
<feature type="compositionally biased region" description="Polar residues" evidence="1">
    <location>
        <begin position="163"/>
        <end position="172"/>
    </location>
</feature>
<dbReference type="AlphaFoldDB" id="A0AAP0IIA3"/>
<evidence type="ECO:0000313" key="3">
    <source>
        <dbReference type="Proteomes" id="UP001417504"/>
    </source>
</evidence>
<dbReference type="EMBL" id="JBBNAE010000006">
    <property type="protein sequence ID" value="KAK9115635.1"/>
    <property type="molecule type" value="Genomic_DNA"/>
</dbReference>
<dbReference type="Pfam" id="PF12579">
    <property type="entry name" value="DUF3755"/>
    <property type="match status" value="1"/>
</dbReference>
<proteinExistence type="predicted"/>
<protein>
    <submittedName>
        <fullName evidence="2">Uncharacterized protein</fullName>
    </submittedName>
</protein>
<dbReference type="PANTHER" id="PTHR14000:SF6">
    <property type="entry name" value="OS02G0631200 PROTEIN"/>
    <property type="match status" value="1"/>
</dbReference>
<accession>A0AAP0IIA3</accession>
<dbReference type="Proteomes" id="UP001417504">
    <property type="component" value="Unassembled WGS sequence"/>
</dbReference>
<dbReference type="PANTHER" id="PTHR14000">
    <property type="entry name" value="FINGER CCCH DOMAIN PROTEIN, PUTATIVE (DUF3755)-RELATED"/>
    <property type="match status" value="1"/>
</dbReference>
<dbReference type="InterPro" id="IPR022228">
    <property type="entry name" value="DUF3755"/>
</dbReference>
<feature type="compositionally biased region" description="Basic residues" evidence="1">
    <location>
        <begin position="142"/>
        <end position="155"/>
    </location>
</feature>
<name>A0AAP0IIA3_9MAGN</name>
<keyword evidence="3" id="KW-1185">Reference proteome</keyword>
<comment type="caution">
    <text evidence="2">The sequence shown here is derived from an EMBL/GenBank/DDBJ whole genome shotgun (WGS) entry which is preliminary data.</text>
</comment>
<sequence length="296" mass="32757">MAADSNMGFHHDAILASALNRHAISFQSGAINSSSGMIPIGNSTTGMFIAGNSSTMNGNNTGMSCSGNSSASSHLFESGLKHDAGFAIEWSVEEQSRLEEGLIKYANEPNIMRYIKIAATLRDKTVRDVALRCRWMMNESGKRRKQEHYNGRKMKDKKDMLAESSSKANTRSLPLGNVAPNSLMVQRMDSNDRLPFEGASSTTWHLLEENKNAFNQIAANLTSFRVQENIDLLYRMRNNIIALLDDMRVTPGLMREMPPLPVSINDELANTILPSTSQGMMFGSPQGIHLKQEPRC</sequence>
<evidence type="ECO:0000313" key="2">
    <source>
        <dbReference type="EMBL" id="KAK9115635.1"/>
    </source>
</evidence>
<evidence type="ECO:0000256" key="1">
    <source>
        <dbReference type="SAM" id="MobiDB-lite"/>
    </source>
</evidence>
<reference evidence="2 3" key="1">
    <citation type="submission" date="2024-01" db="EMBL/GenBank/DDBJ databases">
        <title>Genome assemblies of Stephania.</title>
        <authorList>
            <person name="Yang L."/>
        </authorList>
    </citation>
    <scope>NUCLEOTIDE SEQUENCE [LARGE SCALE GENOMIC DNA]</scope>
    <source>
        <strain evidence="2">QJT</strain>
        <tissue evidence="2">Leaf</tissue>
    </source>
</reference>